<dbReference type="EMBL" id="CP120682">
    <property type="protein sequence ID" value="WKN34644.1"/>
    <property type="molecule type" value="Genomic_DNA"/>
</dbReference>
<dbReference type="AlphaFoldDB" id="A0AA49JES7"/>
<evidence type="ECO:0000256" key="3">
    <source>
        <dbReference type="ARBA" id="ARBA00022801"/>
    </source>
</evidence>
<evidence type="ECO:0000256" key="2">
    <source>
        <dbReference type="ARBA" id="ARBA00022723"/>
    </source>
</evidence>
<accession>A0AA49JES7</accession>
<dbReference type="PANTHER" id="PTHR42693:SF53">
    <property type="entry name" value="ENDO-4-O-SULFATASE"/>
    <property type="match status" value="1"/>
</dbReference>
<gene>
    <name evidence="6" type="ORF">K4G66_19920</name>
</gene>
<dbReference type="GO" id="GO:0004065">
    <property type="term" value="F:arylsulfatase activity"/>
    <property type="evidence" value="ECO:0007669"/>
    <property type="project" value="TreeGrafter"/>
</dbReference>
<dbReference type="InterPro" id="IPR000917">
    <property type="entry name" value="Sulfatase_N"/>
</dbReference>
<dbReference type="Gene3D" id="3.30.1120.10">
    <property type="match status" value="1"/>
</dbReference>
<keyword evidence="2" id="KW-0479">Metal-binding</keyword>
<evidence type="ECO:0000256" key="1">
    <source>
        <dbReference type="ARBA" id="ARBA00008779"/>
    </source>
</evidence>
<sequence length="495" mass="56925">MIRSPKTANYLRNGLILLTLTISILLTSFYRIDRPTLPPEKPNIIVVLADQWRAQDIGYAGNPIVKTPHFDQLASESVVFNTAASVLPVCSPFRASLLTGQYPLTHGIFYNDKPLRNEALTMAEIYKEAGYQTGYIGKWHLNGHAINEEPFSARDQPVPQNRRQGFDYWKAREVTHDYNNSFYFDENDKRQEWAGYDAFSQTDSAISYIHRNRENPFLLVLSWGSPHAPYQTAPEKYRKMYNPDEITVRPNVPENLQDSARHLLAGYYAHCTALDDAMGKLVATLEDEGLTENTILLFTSDHGDMLLSRGVLKKQRPWDESLLVPMLLRYPAQLSHQQIDQPINTPDLLPTLLGLSNIKIPATVEGKNLSDALTGKEEYPKEAAFIQAPVPFHQWNFQNGGREYRAIRTDRYTYARDLQGPWLLYDNQQDPYQLTNLVNHQKYQDVQAELEAILQQKLHQTKDAFLPADAYMQQWNYRYDNNDSLRSDSYSTTRK</sequence>
<organism evidence="6">
    <name type="scientific">Roseihalotalea indica</name>
    <dbReference type="NCBI Taxonomy" id="2867963"/>
    <lineage>
        <taxon>Bacteria</taxon>
        <taxon>Pseudomonadati</taxon>
        <taxon>Bacteroidota</taxon>
        <taxon>Cytophagia</taxon>
        <taxon>Cytophagales</taxon>
        <taxon>Catalimonadaceae</taxon>
        <taxon>Roseihalotalea</taxon>
    </lineage>
</organism>
<evidence type="ECO:0000313" key="6">
    <source>
        <dbReference type="EMBL" id="WKN34644.1"/>
    </source>
</evidence>
<evidence type="ECO:0000256" key="4">
    <source>
        <dbReference type="ARBA" id="ARBA00022837"/>
    </source>
</evidence>
<dbReference type="SUPFAM" id="SSF53649">
    <property type="entry name" value="Alkaline phosphatase-like"/>
    <property type="match status" value="1"/>
</dbReference>
<keyword evidence="3" id="KW-0378">Hydrolase</keyword>
<evidence type="ECO:0000259" key="5">
    <source>
        <dbReference type="Pfam" id="PF00884"/>
    </source>
</evidence>
<dbReference type="InterPro" id="IPR017850">
    <property type="entry name" value="Alkaline_phosphatase_core_sf"/>
</dbReference>
<reference evidence="6" key="1">
    <citation type="journal article" date="2023" name="Comput. Struct. Biotechnol. J.">
        <title>Discovery of a novel marine Bacteroidetes with a rich repertoire of carbohydrate-active enzymes.</title>
        <authorList>
            <person name="Chen B."/>
            <person name="Liu G."/>
            <person name="Chen Q."/>
            <person name="Wang H."/>
            <person name="Liu L."/>
            <person name="Tang K."/>
        </authorList>
    </citation>
    <scope>NUCLEOTIDE SEQUENCE</scope>
    <source>
        <strain evidence="6">TK19036</strain>
    </source>
</reference>
<dbReference type="PROSITE" id="PS00149">
    <property type="entry name" value="SULFATASE_2"/>
    <property type="match status" value="1"/>
</dbReference>
<dbReference type="PANTHER" id="PTHR42693">
    <property type="entry name" value="ARYLSULFATASE FAMILY MEMBER"/>
    <property type="match status" value="1"/>
</dbReference>
<dbReference type="CDD" id="cd16034">
    <property type="entry name" value="sulfatase_like"/>
    <property type="match status" value="1"/>
</dbReference>
<keyword evidence="4" id="KW-0106">Calcium</keyword>
<protein>
    <submittedName>
        <fullName evidence="6">Sulfatase</fullName>
    </submittedName>
</protein>
<feature type="domain" description="Sulfatase N-terminal" evidence="5">
    <location>
        <begin position="42"/>
        <end position="357"/>
    </location>
</feature>
<proteinExistence type="inferred from homology"/>
<dbReference type="InterPro" id="IPR050738">
    <property type="entry name" value="Sulfatase"/>
</dbReference>
<dbReference type="Gene3D" id="3.40.720.10">
    <property type="entry name" value="Alkaline Phosphatase, subunit A"/>
    <property type="match status" value="1"/>
</dbReference>
<dbReference type="InterPro" id="IPR024607">
    <property type="entry name" value="Sulfatase_CS"/>
</dbReference>
<dbReference type="Pfam" id="PF00884">
    <property type="entry name" value="Sulfatase"/>
    <property type="match status" value="1"/>
</dbReference>
<comment type="similarity">
    <text evidence="1">Belongs to the sulfatase family.</text>
</comment>
<name>A0AA49JES7_9BACT</name>
<reference evidence="6" key="2">
    <citation type="journal article" date="2024" name="Antonie Van Leeuwenhoek">
        <title>Roseihalotalea indica gen. nov., sp. nov., a halophilic Bacteroidetes from mesopelagic Southwest Indian Ocean with higher carbohydrate metabolic potential.</title>
        <authorList>
            <person name="Chen B."/>
            <person name="Zhang M."/>
            <person name="Lin D."/>
            <person name="Ye J."/>
            <person name="Tang K."/>
        </authorList>
    </citation>
    <scope>NUCLEOTIDE SEQUENCE</scope>
    <source>
        <strain evidence="6">TK19036</strain>
    </source>
</reference>
<dbReference type="GO" id="GO:0046872">
    <property type="term" value="F:metal ion binding"/>
    <property type="evidence" value="ECO:0007669"/>
    <property type="project" value="UniProtKB-KW"/>
</dbReference>